<accession>V7PCQ5</accession>
<feature type="region of interest" description="Disordered" evidence="3">
    <location>
        <begin position="638"/>
        <end position="659"/>
    </location>
</feature>
<organism evidence="6 7">
    <name type="scientific">Plasmodium yoelii 17X</name>
    <dbReference type="NCBI Taxonomy" id="1323249"/>
    <lineage>
        <taxon>Eukaryota</taxon>
        <taxon>Sar</taxon>
        <taxon>Alveolata</taxon>
        <taxon>Apicomplexa</taxon>
        <taxon>Aconoidasida</taxon>
        <taxon>Haemosporida</taxon>
        <taxon>Plasmodiidae</taxon>
        <taxon>Plasmodium</taxon>
        <taxon>Plasmodium (Vinckeia)</taxon>
    </lineage>
</organism>
<feature type="compositionally biased region" description="Basic and acidic residues" evidence="3">
    <location>
        <begin position="709"/>
        <end position="735"/>
    </location>
</feature>
<dbReference type="SUPFAM" id="SSF53300">
    <property type="entry name" value="vWA-like"/>
    <property type="match status" value="2"/>
</dbReference>
<dbReference type="AlphaFoldDB" id="V7PCQ5"/>
<feature type="domain" description="VWFA" evidence="5">
    <location>
        <begin position="38"/>
        <end position="283"/>
    </location>
</feature>
<evidence type="ECO:0000313" key="7">
    <source>
        <dbReference type="Proteomes" id="UP000018538"/>
    </source>
</evidence>
<evidence type="ECO:0000256" key="1">
    <source>
        <dbReference type="ARBA" id="ARBA00004236"/>
    </source>
</evidence>
<protein>
    <recommendedName>
        <fullName evidence="5">VWFA domain-containing protein</fullName>
    </recommendedName>
</protein>
<dbReference type="Gene3D" id="2.20.100.10">
    <property type="entry name" value="Thrombospondin type-1 (TSP1) repeat"/>
    <property type="match status" value="1"/>
</dbReference>
<dbReference type="SUPFAM" id="SSF82895">
    <property type="entry name" value="TSP-1 type 1 repeat"/>
    <property type="match status" value="1"/>
</dbReference>
<dbReference type="GO" id="GO:0005886">
    <property type="term" value="C:plasma membrane"/>
    <property type="evidence" value="ECO:0007669"/>
    <property type="project" value="UniProtKB-SubCell"/>
</dbReference>
<feature type="compositionally biased region" description="Basic and acidic residues" evidence="3">
    <location>
        <begin position="883"/>
        <end position="899"/>
    </location>
</feature>
<dbReference type="EMBL" id="KI635811">
    <property type="protein sequence ID" value="ETB56790.1"/>
    <property type="molecule type" value="Genomic_DNA"/>
</dbReference>
<evidence type="ECO:0000313" key="6">
    <source>
        <dbReference type="EMBL" id="ETB56790.1"/>
    </source>
</evidence>
<feature type="compositionally biased region" description="Basic and acidic residues" evidence="3">
    <location>
        <begin position="644"/>
        <end position="659"/>
    </location>
</feature>
<evidence type="ECO:0000256" key="4">
    <source>
        <dbReference type="SAM" id="Phobius"/>
    </source>
</evidence>
<keyword evidence="7" id="KW-1185">Reference proteome</keyword>
<keyword evidence="4" id="KW-0472">Membrane</keyword>
<keyword evidence="4" id="KW-0812">Transmembrane</keyword>
<gene>
    <name evidence="6" type="ORF">YYC_05169</name>
</gene>
<dbReference type="InterPro" id="IPR000884">
    <property type="entry name" value="TSP1_rpt"/>
</dbReference>
<dbReference type="InterPro" id="IPR002035">
    <property type="entry name" value="VWF_A"/>
</dbReference>
<evidence type="ECO:0000259" key="5">
    <source>
        <dbReference type="PROSITE" id="PS50234"/>
    </source>
</evidence>
<feature type="region of interest" description="Disordered" evidence="3">
    <location>
        <begin position="878"/>
        <end position="899"/>
    </location>
</feature>
<feature type="region of interest" description="Disordered" evidence="3">
    <location>
        <begin position="702"/>
        <end position="735"/>
    </location>
</feature>
<dbReference type="InterPro" id="IPR036383">
    <property type="entry name" value="TSP1_rpt_sf"/>
</dbReference>
<feature type="domain" description="VWFA" evidence="5">
    <location>
        <begin position="360"/>
        <end position="552"/>
    </location>
</feature>
<evidence type="ECO:0000256" key="3">
    <source>
        <dbReference type="SAM" id="MobiDB-lite"/>
    </source>
</evidence>
<name>V7PCQ5_PLAYE</name>
<dbReference type="OrthoDB" id="372508at2759"/>
<dbReference type="Proteomes" id="UP000018538">
    <property type="component" value="Unassembled WGS sequence"/>
</dbReference>
<keyword evidence="4" id="KW-1133">Transmembrane helix</keyword>
<feature type="transmembrane region" description="Helical" evidence="4">
    <location>
        <begin position="1073"/>
        <end position="1093"/>
    </location>
</feature>
<sequence length="1136" mass="131890">MKYTNLWITCCIIYFLLINYYCENKSLIDRVTKRGDLDIVLLLDIGNDQNGNTNNLGSLSNNDKRFSGILNNITELSRNLLVKNENKNVKITFITYGNLHVQTKGTITNNGNNNKFENQVVNISNTSIQDGFKSNMSNSSVHNNTSFKNGNINIEQFIKVILKTKMENSQKNIIESNHLKALNYVGLKHFYNSNKNTTKLIIMFINTDGNKNGEQNDLDVINNLFDKKKITLNIITKIQYLSYCHYINNLGPNTNEQLRCIIKNSYKNNNILSNILIKVYKDIPVDAICNDWDDWTACTTTCDIGFSYRQRTMLTNIKNPINGFYKRKGKNCSQQNNYIINECFYKSCDSSLDICNQEMDISLLIDDSANIYSQNIWLKYFMTPIIKIISQLNVNNNLVNISISSFSNQVFNWVDFTSPLSSNKNKLLTFLKNWRYNLGGSSKDIINALNIVNNNNVFNFDKNRQNAKKILIIINIGDIYDNNNYKEIINKISQNHNLDIYSICLKNKNVQNCSALSIDRNHILGNNKKQFFYSYENMSGFNDNVNLIQKNICSNSSYDQDNDSKKKEIPLDEKKDKKIKKKNDPTKSDYIPFKENNINKKLKKNNVILKSVTNLDEINDDNVNDPLAIPLKRYKSDSFINKSGKNDDSINKSGKKGDDNNSIIKRLLKLLYRKKKKYSIQKINPKDKNKLTSFIKNLKHYLSSNNDSKNNDSKNNDDKNNDNKNNDDNDNKINPDVYKKVESDFNNLLDELFHESSNNTNNDSNDEDEDITTSTYNINYHPSLNDDSISTYSHLFDNIDIEPYWNSDINIQNKFHFIDSDELEKVIKSENLFIPSSSNPINNFTDNNVHINHAPGHVPEDVPDVPEYVPEDVPDVPEYVPEDASREKPVDSEILESEKSEEIDNKNIFPPPKEPKCEIKKNKKYISKYDIINRFRNKEIMKIDSISFDLDKDNEIEKVEKNNKNNKNMDDRKDIDYKQNISNNTNKNYDEKMPEKVISLEDIVKINNQVIDNDETTLYELENEDDSWKSKHQEWEIDMNTVWRNNKGVESYVDHDNNDADNKEKKYHYVYKYAASFFVATFLLLGASTLYVIHKSKQIIPTISIPEEFMIHESKKTEDYKDQNIAIDYNDDSAWK</sequence>
<proteinExistence type="predicted"/>
<dbReference type="SMART" id="SM00209">
    <property type="entry name" value="TSP1"/>
    <property type="match status" value="1"/>
</dbReference>
<comment type="subcellular location">
    <subcellularLocation>
        <location evidence="1">Cell membrane</location>
    </subcellularLocation>
</comment>
<evidence type="ECO:0000256" key="2">
    <source>
        <dbReference type="ARBA" id="ARBA00022475"/>
    </source>
</evidence>
<keyword evidence="2" id="KW-1003">Cell membrane</keyword>
<dbReference type="SMART" id="SM00327">
    <property type="entry name" value="VWA"/>
    <property type="match status" value="1"/>
</dbReference>
<dbReference type="InterPro" id="IPR036465">
    <property type="entry name" value="vWFA_dom_sf"/>
</dbReference>
<feature type="region of interest" description="Disordered" evidence="3">
    <location>
        <begin position="557"/>
        <end position="590"/>
    </location>
</feature>
<dbReference type="PROSITE" id="PS50234">
    <property type="entry name" value="VWFA"/>
    <property type="match status" value="2"/>
</dbReference>
<feature type="compositionally biased region" description="Basic and acidic residues" evidence="3">
    <location>
        <begin position="562"/>
        <end position="587"/>
    </location>
</feature>
<dbReference type="PROSITE" id="PS50092">
    <property type="entry name" value="TSP1"/>
    <property type="match status" value="1"/>
</dbReference>
<dbReference type="Gene3D" id="3.40.50.410">
    <property type="entry name" value="von Willebrand factor, type A domain"/>
    <property type="match status" value="1"/>
</dbReference>
<reference evidence="6 7" key="1">
    <citation type="submission" date="2013-11" db="EMBL/GenBank/DDBJ databases">
        <title>The Genome Sequence of Plasmodium yoelii 17X.</title>
        <authorList>
            <consortium name="The Broad Institute Genomics Platform"/>
            <consortium name="The Broad Institute Genome Sequencing Center for Infectious Disease"/>
            <person name="Neafsey D."/>
            <person name="Adams J."/>
            <person name="Walker B."/>
            <person name="Young S.K."/>
            <person name="Zeng Q."/>
            <person name="Gargeya S."/>
            <person name="Fitzgerald M."/>
            <person name="Haas B."/>
            <person name="Abouelleil A."/>
            <person name="Alvarado L."/>
            <person name="Chapman S.B."/>
            <person name="Gainer-Dewar J."/>
            <person name="Goldberg J."/>
            <person name="Griggs A."/>
            <person name="Gujja S."/>
            <person name="Hansen M."/>
            <person name="Howarth C."/>
            <person name="Imamovic A."/>
            <person name="Ireland A."/>
            <person name="Larimer J."/>
            <person name="McCowan C."/>
            <person name="Murphy C."/>
            <person name="Pearson M."/>
            <person name="Poon T.W."/>
            <person name="Priest M."/>
            <person name="Roberts A."/>
            <person name="Saif S."/>
            <person name="Shea T."/>
            <person name="Sykes S."/>
            <person name="Wortman J."/>
            <person name="Nusbaum C."/>
            <person name="Birren B."/>
        </authorList>
    </citation>
    <scope>NUCLEOTIDE SEQUENCE [LARGE SCALE GENOMIC DNA]</scope>
    <source>
        <strain evidence="6 7">17X</strain>
    </source>
</reference>